<protein>
    <submittedName>
        <fullName evidence="1">Uncharacterized protein</fullName>
    </submittedName>
</protein>
<dbReference type="RefSeq" id="YP_010780385.1">
    <property type="nucleotide sequence ID" value="NC_075038.1"/>
</dbReference>
<dbReference type="KEGG" id="vg:80517076"/>
<reference evidence="1" key="2">
    <citation type="journal article" date="2018" name="Nat. Commun.">
        <title>Tailed giant Tupanvirus possesses the most complete translational apparatus of the known virosphere.</title>
        <authorList>
            <person name="Abrahao J."/>
            <person name="Silva L."/>
            <person name="Silva L.S."/>
            <person name="Khalil J.Y.B."/>
            <person name="Rodrigues R."/>
            <person name="Arantes T."/>
            <person name="Assis F."/>
            <person name="Boratto P."/>
            <person name="Andrade M."/>
            <person name="Kroon E.G."/>
            <person name="Ribeiro B."/>
            <person name="Bergier I."/>
            <person name="Seligmann H."/>
            <person name="Ghigo E."/>
            <person name="Colson P."/>
            <person name="Levasseur A."/>
            <person name="Kroemer G."/>
            <person name="Raoult D."/>
            <person name="La Scola B."/>
        </authorList>
    </citation>
    <scope>NUCLEOTIDE SEQUENCE [LARGE SCALE GENOMIC DNA]</scope>
    <source>
        <strain evidence="1">Deep ocean</strain>
    </source>
</reference>
<name>A0A6N1NKZ9_9VIRU</name>
<dbReference type="GeneID" id="80517076"/>
<sequence>MSELDIFTIHLGSFDVDSGKILISDPCYDFDISKYDTEPDSWNLNLFLDNVLNGQWDSWIVPDKETDRNAQLICANHNKHNNLDELLLQKEWEVLDSIICVDSGQVGIYDLNYYGENNNNDEWYKINCNTTSNTHHGAGTIFHGVVSSSGYGDGMYDCHLLKIDGVVTAIRIIFIDDNKKEFYE</sequence>
<evidence type="ECO:0000313" key="1">
    <source>
        <dbReference type="EMBL" id="QKU33777.1"/>
    </source>
</evidence>
<accession>A0A6N1NKZ9</accession>
<organism evidence="1">
    <name type="scientific">Tupanvirus deep ocean</name>
    <dbReference type="NCBI Taxonomy" id="2126984"/>
    <lineage>
        <taxon>Viruses</taxon>
        <taxon>Varidnaviria</taxon>
        <taxon>Bamfordvirae</taxon>
        <taxon>Nucleocytoviricota</taxon>
        <taxon>Megaviricetes</taxon>
        <taxon>Imitervirales</taxon>
        <taxon>Mimiviridae</taxon>
        <taxon>Megamimivirinae</taxon>
        <taxon>Tupanvirus</taxon>
        <taxon>Tupanvirus altamarinense</taxon>
    </lineage>
</organism>
<dbReference type="EMBL" id="MF405918">
    <property type="protein sequence ID" value="QKU33777.1"/>
    <property type="molecule type" value="Genomic_DNA"/>
</dbReference>
<proteinExistence type="predicted"/>
<reference evidence="1" key="1">
    <citation type="submission" date="2017-06" db="EMBL/GenBank/DDBJ databases">
        <authorList>
            <person name="Assis F.L."/>
            <person name="Abrahao J.S."/>
            <person name="Silva L."/>
            <person name="Khalil J.B."/>
            <person name="Rodrigues R."/>
            <person name="Silva L.S."/>
            <person name="Boratto P."/>
            <person name="Andrade M."/>
            <person name="Kroon E.G."/>
            <person name="Ribeiro B."/>
            <person name="Bergier I."/>
            <person name="Seligmann H."/>
            <person name="Ghigo E."/>
            <person name="Colson P."/>
            <person name="Levasseur A."/>
            <person name="Raoult D."/>
            <person name="Scola B.L."/>
        </authorList>
    </citation>
    <scope>NUCLEOTIDE SEQUENCE</scope>
    <source>
        <strain evidence="1">Deep ocean</strain>
    </source>
</reference>